<proteinExistence type="predicted"/>
<evidence type="ECO:0000313" key="3">
    <source>
        <dbReference type="EMBL" id="EFC37007.1"/>
    </source>
</evidence>
<accession>D2W1Q6</accession>
<dbReference type="Proteomes" id="UP000006671">
    <property type="component" value="Unassembled WGS sequence"/>
</dbReference>
<dbReference type="GO" id="GO:0007264">
    <property type="term" value="P:small GTPase-mediated signal transduction"/>
    <property type="evidence" value="ECO:0007669"/>
    <property type="project" value="InterPro"/>
</dbReference>
<evidence type="ECO:0000256" key="2">
    <source>
        <dbReference type="ARBA" id="ARBA00023134"/>
    </source>
</evidence>
<dbReference type="AlphaFoldDB" id="D2W1Q6"/>
<keyword evidence="1" id="KW-0547">Nucleotide-binding</keyword>
<dbReference type="InterPro" id="IPR003578">
    <property type="entry name" value="Small_GTPase_Rho"/>
</dbReference>
<gene>
    <name evidence="3" type="ORF">NAEGRDRAFT_77631</name>
</gene>
<keyword evidence="2" id="KW-0342">GTP-binding</keyword>
<keyword evidence="4" id="KW-1185">Reference proteome</keyword>
<dbReference type="InParanoid" id="D2W1Q6"/>
<dbReference type="SMART" id="SM00174">
    <property type="entry name" value="RHO"/>
    <property type="match status" value="1"/>
</dbReference>
<dbReference type="PROSITE" id="PS51421">
    <property type="entry name" value="RAS"/>
    <property type="match status" value="1"/>
</dbReference>
<protein>
    <submittedName>
        <fullName evidence="3">Ras family small GTPase</fullName>
    </submittedName>
</protein>
<dbReference type="InterPro" id="IPR005225">
    <property type="entry name" value="Small_GTP-bd"/>
</dbReference>
<name>D2W1Q6_NAEGR</name>
<dbReference type="PROSITE" id="PS51420">
    <property type="entry name" value="RHO"/>
    <property type="match status" value="1"/>
</dbReference>
<dbReference type="GO" id="GO:0005525">
    <property type="term" value="F:GTP binding"/>
    <property type="evidence" value="ECO:0007669"/>
    <property type="project" value="UniProtKB-KW"/>
</dbReference>
<sequence>MGATFVGKTCLLNRVGYHSFPQDYTPTVFDSFVKTEHVQCIVDGIETQADFSVAYWDTAGGEDYDRLRPLSYPQTNLFTMNYAINDFSSLKYLVEHLMWECTLGAPTATFVVVSTKNDLKDSLYWNSLFYSTTVDEPISKEEGIEFTKAIGAVSFIETSAKTGEGTIDFDKRLGLLTHTHLHILENPQKIETNKNHKEKKCTVQ</sequence>
<dbReference type="GeneID" id="8856255"/>
<dbReference type="OrthoDB" id="8830751at2759"/>
<dbReference type="KEGG" id="ngr:NAEGRDRAFT_77631"/>
<dbReference type="SUPFAM" id="SSF52540">
    <property type="entry name" value="P-loop containing nucleoside triphosphate hydrolases"/>
    <property type="match status" value="1"/>
</dbReference>
<dbReference type="eggNOG" id="KOG0393">
    <property type="taxonomic scope" value="Eukaryota"/>
</dbReference>
<dbReference type="PROSITE" id="PS51419">
    <property type="entry name" value="RAB"/>
    <property type="match status" value="1"/>
</dbReference>
<dbReference type="Gene3D" id="3.40.50.300">
    <property type="entry name" value="P-loop containing nucleotide triphosphate hydrolases"/>
    <property type="match status" value="1"/>
</dbReference>
<reference evidence="3 4" key="1">
    <citation type="journal article" date="2010" name="Cell">
        <title>The genome of Naegleria gruberi illuminates early eukaryotic versatility.</title>
        <authorList>
            <person name="Fritz-Laylin L.K."/>
            <person name="Prochnik S.E."/>
            <person name="Ginger M.L."/>
            <person name="Dacks J.B."/>
            <person name="Carpenter M.L."/>
            <person name="Field M.C."/>
            <person name="Kuo A."/>
            <person name="Paredez A."/>
            <person name="Chapman J."/>
            <person name="Pham J."/>
            <person name="Shu S."/>
            <person name="Neupane R."/>
            <person name="Cipriano M."/>
            <person name="Mancuso J."/>
            <person name="Tu H."/>
            <person name="Salamov A."/>
            <person name="Lindquist E."/>
            <person name="Shapiro H."/>
            <person name="Lucas S."/>
            <person name="Grigoriev I.V."/>
            <person name="Cande W.Z."/>
            <person name="Fulton C."/>
            <person name="Rokhsar D.S."/>
            <person name="Dawson S.C."/>
        </authorList>
    </citation>
    <scope>NUCLEOTIDE SEQUENCE [LARGE SCALE GENOMIC DNA]</scope>
    <source>
        <strain evidence="3 4">NEG-M</strain>
    </source>
</reference>
<dbReference type="VEuPathDB" id="AmoebaDB:NAEGRDRAFT_77631"/>
<organism evidence="4">
    <name type="scientific">Naegleria gruberi</name>
    <name type="common">Amoeba</name>
    <dbReference type="NCBI Taxonomy" id="5762"/>
    <lineage>
        <taxon>Eukaryota</taxon>
        <taxon>Discoba</taxon>
        <taxon>Heterolobosea</taxon>
        <taxon>Tetramitia</taxon>
        <taxon>Eutetramitia</taxon>
        <taxon>Vahlkampfiidae</taxon>
        <taxon>Naegleria</taxon>
    </lineage>
</organism>
<dbReference type="InterPro" id="IPR001806">
    <property type="entry name" value="Small_GTPase"/>
</dbReference>
<dbReference type="NCBIfam" id="TIGR00231">
    <property type="entry name" value="small_GTP"/>
    <property type="match status" value="1"/>
</dbReference>
<dbReference type="RefSeq" id="XP_002669751.1">
    <property type="nucleotide sequence ID" value="XM_002669705.1"/>
</dbReference>
<dbReference type="Pfam" id="PF00071">
    <property type="entry name" value="Ras"/>
    <property type="match status" value="1"/>
</dbReference>
<dbReference type="PRINTS" id="PR00449">
    <property type="entry name" value="RASTRNSFRMNG"/>
</dbReference>
<dbReference type="GO" id="GO:0003924">
    <property type="term" value="F:GTPase activity"/>
    <property type="evidence" value="ECO:0007669"/>
    <property type="project" value="InterPro"/>
</dbReference>
<dbReference type="InterPro" id="IPR027417">
    <property type="entry name" value="P-loop_NTPase"/>
</dbReference>
<dbReference type="EMBL" id="GG738923">
    <property type="protein sequence ID" value="EFC37007.1"/>
    <property type="molecule type" value="Genomic_DNA"/>
</dbReference>
<evidence type="ECO:0000256" key="1">
    <source>
        <dbReference type="ARBA" id="ARBA00022741"/>
    </source>
</evidence>
<evidence type="ECO:0000313" key="4">
    <source>
        <dbReference type="Proteomes" id="UP000006671"/>
    </source>
</evidence>
<dbReference type="SMART" id="SM00173">
    <property type="entry name" value="RAS"/>
    <property type="match status" value="1"/>
</dbReference>
<dbReference type="PANTHER" id="PTHR24072">
    <property type="entry name" value="RHO FAMILY GTPASE"/>
    <property type="match status" value="1"/>
</dbReference>
<dbReference type="STRING" id="5762.D2W1Q6"/>